<dbReference type="AlphaFoldDB" id="A0A382GYW6"/>
<sequence>MRTKIPNRAPVAGLSTNQSLLYLEYSTSKENPIMSLTPERHTELKRLAIQLRRHVVESVHYAGAGHLGGPMSAAEMLVALYFETLNIDPQKPRDENRDRFILSKGHCSIGLYSVLALRGYFPIEELKTFDAIDSRLQGHPDMGVLPGLDMSTGSLGQGLSPGLGMALAAQLKKQNFHTWVMVGDGDSQEGQIWEAAFVAARYGLDNLTAILDWNRLQQYGWATDKGYDANDRLAPQDNPDERWRSFGWHTIDVDGHDFDAVIDAFAKAKSHTGQPTIVIAKTIKGKGISYMENDFAWHSKPVTDDDLEQAQNELAAQEAAL</sequence>
<evidence type="ECO:0000256" key="1">
    <source>
        <dbReference type="ARBA" id="ARBA00001964"/>
    </source>
</evidence>
<accession>A0A382GYW6</accession>
<proteinExistence type="inferred from homology"/>
<dbReference type="CDD" id="cd02012">
    <property type="entry name" value="TPP_TK"/>
    <property type="match status" value="1"/>
</dbReference>
<organism evidence="5">
    <name type="scientific">marine metagenome</name>
    <dbReference type="NCBI Taxonomy" id="408172"/>
    <lineage>
        <taxon>unclassified sequences</taxon>
        <taxon>metagenomes</taxon>
        <taxon>ecological metagenomes</taxon>
    </lineage>
</organism>
<evidence type="ECO:0000259" key="4">
    <source>
        <dbReference type="Pfam" id="PF00456"/>
    </source>
</evidence>
<evidence type="ECO:0000256" key="3">
    <source>
        <dbReference type="ARBA" id="ARBA00023052"/>
    </source>
</evidence>
<reference evidence="5" key="1">
    <citation type="submission" date="2018-05" db="EMBL/GenBank/DDBJ databases">
        <authorList>
            <person name="Lanie J.A."/>
            <person name="Ng W.-L."/>
            <person name="Kazmierczak K.M."/>
            <person name="Andrzejewski T.M."/>
            <person name="Davidsen T.M."/>
            <person name="Wayne K.J."/>
            <person name="Tettelin H."/>
            <person name="Glass J.I."/>
            <person name="Rusch D."/>
            <person name="Podicherti R."/>
            <person name="Tsui H.-C.T."/>
            <person name="Winkler M.E."/>
        </authorList>
    </citation>
    <scope>NUCLEOTIDE SEQUENCE</scope>
</reference>
<dbReference type="Pfam" id="PF00456">
    <property type="entry name" value="Transketolase_N"/>
    <property type="match status" value="1"/>
</dbReference>
<comment type="cofactor">
    <cofactor evidence="1">
        <name>thiamine diphosphate</name>
        <dbReference type="ChEBI" id="CHEBI:58937"/>
    </cofactor>
</comment>
<keyword evidence="3" id="KW-0786">Thiamine pyrophosphate</keyword>
<name>A0A382GYW6_9ZZZZ</name>
<gene>
    <name evidence="5" type="ORF">METZ01_LOCUS233102</name>
</gene>
<dbReference type="SUPFAM" id="SSF52518">
    <property type="entry name" value="Thiamin diphosphate-binding fold (THDP-binding)"/>
    <property type="match status" value="1"/>
</dbReference>
<protein>
    <recommendedName>
        <fullName evidence="4">Transketolase N-terminal domain-containing protein</fullName>
    </recommendedName>
</protein>
<evidence type="ECO:0000313" key="5">
    <source>
        <dbReference type="EMBL" id="SVB80248.1"/>
    </source>
</evidence>
<dbReference type="InterPro" id="IPR005474">
    <property type="entry name" value="Transketolase_N"/>
</dbReference>
<dbReference type="PANTHER" id="PTHR47514">
    <property type="entry name" value="TRANSKETOLASE N-TERMINAL SECTION-RELATED"/>
    <property type="match status" value="1"/>
</dbReference>
<dbReference type="InterPro" id="IPR029061">
    <property type="entry name" value="THDP-binding"/>
</dbReference>
<feature type="domain" description="Transketolase N-terminal" evidence="4">
    <location>
        <begin position="47"/>
        <end position="315"/>
    </location>
</feature>
<dbReference type="Gene3D" id="3.40.50.970">
    <property type="match status" value="1"/>
</dbReference>
<comment type="similarity">
    <text evidence="2">Belongs to the transketolase family.</text>
</comment>
<dbReference type="PANTHER" id="PTHR47514:SF1">
    <property type="entry name" value="TRANSKETOLASE N-TERMINAL SECTION-RELATED"/>
    <property type="match status" value="1"/>
</dbReference>
<evidence type="ECO:0000256" key="2">
    <source>
        <dbReference type="ARBA" id="ARBA00007131"/>
    </source>
</evidence>
<dbReference type="EMBL" id="UINC01058229">
    <property type="protein sequence ID" value="SVB80248.1"/>
    <property type="molecule type" value="Genomic_DNA"/>
</dbReference>